<evidence type="ECO:0000256" key="1">
    <source>
        <dbReference type="SAM" id="Phobius"/>
    </source>
</evidence>
<evidence type="ECO:0000313" key="3">
    <source>
        <dbReference type="EMBL" id="NML55868.1"/>
    </source>
</evidence>
<keyword evidence="1" id="KW-1133">Transmembrane helix</keyword>
<keyword evidence="1" id="KW-0472">Membrane</keyword>
<dbReference type="RefSeq" id="WP_169229312.1">
    <property type="nucleotide sequence ID" value="NZ_JABBGF010000001.1"/>
</dbReference>
<proteinExistence type="predicted"/>
<keyword evidence="1" id="KW-0812">Transmembrane</keyword>
<accession>A0A7Y0FGZ0</accession>
<evidence type="ECO:0000313" key="4">
    <source>
        <dbReference type="Proteomes" id="UP000552615"/>
    </source>
</evidence>
<feature type="domain" description="Tox-MPTase4" evidence="2">
    <location>
        <begin position="572"/>
        <end position="694"/>
    </location>
</feature>
<dbReference type="Pfam" id="PF15640">
    <property type="entry name" value="Tox-MPTase4"/>
    <property type="match status" value="1"/>
</dbReference>
<gene>
    <name evidence="3" type="ORF">HHL20_00775</name>
</gene>
<dbReference type="Proteomes" id="UP000552615">
    <property type="component" value="Unassembled WGS sequence"/>
</dbReference>
<dbReference type="AlphaFoldDB" id="A0A7Y0FGZ0"/>
<dbReference type="EMBL" id="JABBGF010000001">
    <property type="protein sequence ID" value="NML55868.1"/>
    <property type="molecule type" value="Genomic_DNA"/>
</dbReference>
<name>A0A7Y0FGZ0_9FLAO</name>
<dbReference type="InterPro" id="IPR028912">
    <property type="entry name" value="Tox-MPTase4_dom"/>
</dbReference>
<reference evidence="3 4" key="1">
    <citation type="submission" date="2020-04" db="EMBL/GenBank/DDBJ databases">
        <title>Chryseobacterium sp. RJ-7-14 sp. nov., isolated from Jeju soil.</title>
        <authorList>
            <person name="Dahal R.H."/>
            <person name="Chaudhary D.K."/>
        </authorList>
    </citation>
    <scope>NUCLEOTIDE SEQUENCE [LARGE SCALE GENOMIC DNA]</scope>
    <source>
        <strain evidence="3 4">RJ-7-14</strain>
    </source>
</reference>
<sequence>MERRLAYVLSREFDSPLGQNSMFYETFVVPPEKKVNYPPSEKYTMVHHQAVFCESGTEVFDKYEKDTIEPDYFTIYYEMVSKDTSNFFGTACRVKMGDYAREQLIKHYYSKGKTINYDGNTLDRSVTDFSSLIKVIAEDYGIDATLFKGAIYLEILDKSKINDAFTKVSSLNNLFADWLKGGIEATEKWKFTEENYDFTKYYVLPMYSNYQNKIGASGFPQQEVKYKPIIPVPFPNNQYKNMSESPHIVADGLKKLKDFVTSFDEISTAAVFNIVKATPTISDDVLFAVTYLVKNIIEDNMPESIKIIYNKLKAVFNDLLNVVSGIENFIKAELNSEIAKINAFLCGLINGLISLVQTIIMLLAMVVEKFPIFEIEKSSPLQLAKHQEELEFIEDFVDLFAKNSKEFFEGVKNLFSDGKIWKEISEFSDMLKKKFIQIKDLNEYFWAYFIGGVALELILDALIAYFTGGSSLVAEASAKISRLTAKAEQLGPKAINFGKGLGKKVANSAKDLYKWLEKEFLEMLEAIKSGKVAEWVRKKIDTIFGSGNRVHDEVVEDIEELFRKINDDFGFDGGRLLTIKEIKKLRKLLKELYDVDLKIVDKDFGMKQKLKDWNARGVVGSFNPRLKTMFLRSEVSELTVFHEMVHMKTWKRLSPEEYAKLPLWEDETIVWDAIWKTKDKWTKRELVDSYEYVNDRIRIPMGQPKLIIDEMEELVKLKKLGMLK</sequence>
<feature type="transmembrane region" description="Helical" evidence="1">
    <location>
        <begin position="444"/>
        <end position="466"/>
    </location>
</feature>
<feature type="transmembrane region" description="Helical" evidence="1">
    <location>
        <begin position="341"/>
        <end position="367"/>
    </location>
</feature>
<organism evidence="3 4">
    <name type="scientific">Chryseobacterium cheonjiense</name>
    <dbReference type="NCBI Taxonomy" id="2728845"/>
    <lineage>
        <taxon>Bacteria</taxon>
        <taxon>Pseudomonadati</taxon>
        <taxon>Bacteroidota</taxon>
        <taxon>Flavobacteriia</taxon>
        <taxon>Flavobacteriales</taxon>
        <taxon>Weeksellaceae</taxon>
        <taxon>Chryseobacterium group</taxon>
        <taxon>Chryseobacterium</taxon>
    </lineage>
</organism>
<evidence type="ECO:0000259" key="2">
    <source>
        <dbReference type="Pfam" id="PF15640"/>
    </source>
</evidence>
<keyword evidence="4" id="KW-1185">Reference proteome</keyword>
<protein>
    <recommendedName>
        <fullName evidence="2">Tox-MPTase4 domain-containing protein</fullName>
    </recommendedName>
</protein>
<comment type="caution">
    <text evidence="3">The sequence shown here is derived from an EMBL/GenBank/DDBJ whole genome shotgun (WGS) entry which is preliminary data.</text>
</comment>